<evidence type="ECO:0000313" key="1">
    <source>
        <dbReference type="EMBL" id="CAD0007598.1"/>
    </source>
</evidence>
<dbReference type="EMBL" id="CAIJDP010000083">
    <property type="protein sequence ID" value="CAD0007598.1"/>
    <property type="molecule type" value="Genomic_DNA"/>
</dbReference>
<dbReference type="AlphaFoldDB" id="A0A6V6Z739"/>
<keyword evidence="2" id="KW-1185">Reference proteome</keyword>
<comment type="caution">
    <text evidence="1">The sequence shown here is derived from an EMBL/GenBank/DDBJ whole genome shotgun (WGS) entry which is preliminary data.</text>
</comment>
<evidence type="ECO:0000313" key="2">
    <source>
        <dbReference type="Proteomes" id="UP000530060"/>
    </source>
</evidence>
<accession>A0A6V6Z739</accession>
<sequence>MKKIFKITGIYLLLIILDFGCTPPEHVIINDIEFRSVTIKERKENHQYNSYVDTSVFKNEIVFAVTEKIVTVASLNLGLAEKCYATSLPETIYNNSILENTFSLKFNKDFTFRNQVISANQNLFEIKEIKDQISIFNNTNSIFNTTDINSVNNKIIEFNSDFINEGVFINEVYEVEFECKTSDNRVFNKKIEVKFRD</sequence>
<name>A0A6V6Z739_9FLAO</name>
<dbReference type="Proteomes" id="UP000530060">
    <property type="component" value="Unassembled WGS sequence"/>
</dbReference>
<organism evidence="1 2">
    <name type="scientific">Flavobacterium salmonis</name>
    <dbReference type="NCBI Taxonomy" id="2654844"/>
    <lineage>
        <taxon>Bacteria</taxon>
        <taxon>Pseudomonadati</taxon>
        <taxon>Bacteroidota</taxon>
        <taxon>Flavobacteriia</taxon>
        <taxon>Flavobacteriales</taxon>
        <taxon>Flavobacteriaceae</taxon>
        <taxon>Flavobacterium</taxon>
    </lineage>
</organism>
<proteinExistence type="predicted"/>
<protein>
    <submittedName>
        <fullName evidence="1">Uncharacterized protein</fullName>
    </submittedName>
</protein>
<reference evidence="1 2" key="1">
    <citation type="submission" date="2020-06" db="EMBL/GenBank/DDBJ databases">
        <authorList>
            <person name="Criscuolo A."/>
        </authorList>
    </citation>
    <scope>NUCLEOTIDE SEQUENCE [LARGE SCALE GENOMIC DNA]</scope>
    <source>
        <strain evidence="2">CIP 111411</strain>
    </source>
</reference>
<dbReference type="RefSeq" id="WP_031457540.1">
    <property type="nucleotide sequence ID" value="NZ_CAIJDP010000083.1"/>
</dbReference>
<gene>
    <name evidence="1" type="ORF">FLAT13_03923</name>
</gene>